<feature type="binding site" evidence="10">
    <location>
        <position position="409"/>
    </location>
    <ligand>
        <name>substrate</name>
    </ligand>
</feature>
<dbReference type="PANTHER" id="PTHR12415">
    <property type="entry name" value="TYROSYL-DNA PHOSPHODIESTERASE 1"/>
    <property type="match status" value="1"/>
</dbReference>
<sequence length="519" mass="58095">MSNNDGDMEEAIQQSLQQLKEDLERQEREKEEMRQAIALSLGKPIENLTPRETLSLTLNSGVKRSNDGQSNSSEQTKRQKQADMLTYPNGTVKLTHVKGFSGLDYLTIDQVIEAKYLKKALMTAFVVDMNFVEEKFPSDINVCIVMHNRPAKSFQISPKRVVVNPPMKDEKFGVFHSKLMLLFHQSSMRVVISSANFVDYDWNDLENVVFLQDFPMLEGDPAADADALPKFGRDIYEQLYLMGVPISVRTELLKYDFSKATAHIVASVSGSHEGQSNYARFGHTRLSSVIRQMGMQQKDMAAGPTIELQTSSLGSMNIPYLKELYLSFCGIDTFGSEGAIIQKEYKKTPGVPPATIVYPSNFTINNSRLGPGGASTICFNVASWKKPSFPREIMRDAVSNRYGTLMHSKVSHLRNIIVISNIISLRSNSTLLPHTIKPYKASKDGSHNSTMAAWGKASMSRDSKQPKMVISNWELGVVLPILNDGGDDKHICQGIPVPFARPAERYLSDQEPWTQDLWP</sequence>
<dbReference type="CDD" id="cd09122">
    <property type="entry name" value="PLDc_Tdp1_1"/>
    <property type="match status" value="1"/>
</dbReference>
<accession>A0A8H7UE04</accession>
<dbReference type="GO" id="GO:0003697">
    <property type="term" value="F:single-stranded DNA binding"/>
    <property type="evidence" value="ECO:0007669"/>
    <property type="project" value="TreeGrafter"/>
</dbReference>
<dbReference type="EMBL" id="JAEPQZ010000010">
    <property type="protein sequence ID" value="KAG2176438.1"/>
    <property type="molecule type" value="Genomic_DNA"/>
</dbReference>
<evidence type="ECO:0000256" key="8">
    <source>
        <dbReference type="ARBA" id="ARBA00023242"/>
    </source>
</evidence>
<feature type="compositionally biased region" description="Basic and acidic residues" evidence="11">
    <location>
        <begin position="19"/>
        <end position="34"/>
    </location>
</feature>
<dbReference type="GO" id="GO:0006281">
    <property type="term" value="P:DNA repair"/>
    <property type="evidence" value="ECO:0007669"/>
    <property type="project" value="UniProtKB-KW"/>
</dbReference>
<evidence type="ECO:0000256" key="5">
    <source>
        <dbReference type="ARBA" id="ARBA00022801"/>
    </source>
</evidence>
<keyword evidence="8" id="KW-0539">Nucleus</keyword>
<evidence type="ECO:0000313" key="12">
    <source>
        <dbReference type="EMBL" id="KAG2176438.1"/>
    </source>
</evidence>
<keyword evidence="7" id="KW-0234">DNA repair</keyword>
<dbReference type="Pfam" id="PF06087">
    <property type="entry name" value="Tyr-DNA_phospho"/>
    <property type="match status" value="1"/>
</dbReference>
<evidence type="ECO:0000256" key="2">
    <source>
        <dbReference type="ARBA" id="ARBA00010205"/>
    </source>
</evidence>
<feature type="region of interest" description="Disordered" evidence="11">
    <location>
        <begin position="1"/>
        <end position="42"/>
    </location>
</feature>
<keyword evidence="6" id="KW-0269">Exonuclease</keyword>
<evidence type="ECO:0000256" key="6">
    <source>
        <dbReference type="ARBA" id="ARBA00022839"/>
    </source>
</evidence>
<feature type="binding site" evidence="10">
    <location>
        <position position="178"/>
    </location>
    <ligand>
        <name>substrate</name>
    </ligand>
</feature>
<feature type="active site" description="Nucleophile" evidence="9">
    <location>
        <position position="176"/>
    </location>
</feature>
<dbReference type="GO" id="GO:0017005">
    <property type="term" value="F:3'-tyrosyl-DNA phosphodiesterase activity"/>
    <property type="evidence" value="ECO:0007669"/>
    <property type="project" value="TreeGrafter"/>
</dbReference>
<feature type="active site" description="Proton donor/acceptor" evidence="9">
    <location>
        <position position="407"/>
    </location>
</feature>
<reference evidence="12" key="1">
    <citation type="submission" date="2020-12" db="EMBL/GenBank/DDBJ databases">
        <title>Metabolic potential, ecology and presence of endohyphal bacteria is reflected in genomic diversity of Mucoromycotina.</title>
        <authorList>
            <person name="Muszewska A."/>
            <person name="Okrasinska A."/>
            <person name="Steczkiewicz K."/>
            <person name="Drgas O."/>
            <person name="Orlowska M."/>
            <person name="Perlinska-Lenart U."/>
            <person name="Aleksandrzak-Piekarczyk T."/>
            <person name="Szatraj K."/>
            <person name="Zielenkiewicz U."/>
            <person name="Pilsyk S."/>
            <person name="Malc E."/>
            <person name="Mieczkowski P."/>
            <person name="Kruszewska J.S."/>
            <person name="Biernat P."/>
            <person name="Pawlowska J."/>
        </authorList>
    </citation>
    <scope>NUCLEOTIDE SEQUENCE</scope>
    <source>
        <strain evidence="12">WA0000067209</strain>
    </source>
</reference>
<evidence type="ECO:0008006" key="14">
    <source>
        <dbReference type="Google" id="ProtNLM"/>
    </source>
</evidence>
<evidence type="ECO:0000256" key="7">
    <source>
        <dbReference type="ARBA" id="ARBA00023204"/>
    </source>
</evidence>
<comment type="subcellular location">
    <subcellularLocation>
        <location evidence="1">Nucleus</location>
    </subcellularLocation>
</comment>
<evidence type="ECO:0000256" key="9">
    <source>
        <dbReference type="PIRSR" id="PIRSR610347-1"/>
    </source>
</evidence>
<gene>
    <name evidence="12" type="ORF">INT43_005678</name>
</gene>
<organism evidence="12 13">
    <name type="scientific">Mortierella isabellina</name>
    <name type="common">Filamentous fungus</name>
    <name type="synonym">Umbelopsis isabellina</name>
    <dbReference type="NCBI Taxonomy" id="91625"/>
    <lineage>
        <taxon>Eukaryota</taxon>
        <taxon>Fungi</taxon>
        <taxon>Fungi incertae sedis</taxon>
        <taxon>Mucoromycota</taxon>
        <taxon>Mucoromycotina</taxon>
        <taxon>Umbelopsidomycetes</taxon>
        <taxon>Umbelopsidales</taxon>
        <taxon>Umbelopsidaceae</taxon>
        <taxon>Umbelopsis</taxon>
    </lineage>
</organism>
<feature type="compositionally biased region" description="Acidic residues" evidence="11">
    <location>
        <begin position="1"/>
        <end position="10"/>
    </location>
</feature>
<name>A0A8H7UE04_MORIS</name>
<proteinExistence type="inferred from homology"/>
<feature type="region of interest" description="Disordered" evidence="11">
    <location>
        <begin position="57"/>
        <end position="83"/>
    </location>
</feature>
<evidence type="ECO:0000256" key="1">
    <source>
        <dbReference type="ARBA" id="ARBA00004123"/>
    </source>
</evidence>
<evidence type="ECO:0000256" key="10">
    <source>
        <dbReference type="PIRSR" id="PIRSR610347-2"/>
    </source>
</evidence>
<evidence type="ECO:0000313" key="13">
    <source>
        <dbReference type="Proteomes" id="UP000654370"/>
    </source>
</evidence>
<dbReference type="GO" id="GO:0003690">
    <property type="term" value="F:double-stranded DNA binding"/>
    <property type="evidence" value="ECO:0007669"/>
    <property type="project" value="TreeGrafter"/>
</dbReference>
<dbReference type="InterPro" id="IPR010347">
    <property type="entry name" value="Tdp1"/>
</dbReference>
<evidence type="ECO:0000256" key="11">
    <source>
        <dbReference type="SAM" id="MobiDB-lite"/>
    </source>
</evidence>
<comment type="similarity">
    <text evidence="2">Belongs to the tyrosyl-DNA phosphodiesterase family.</text>
</comment>
<dbReference type="OrthoDB" id="47785at2759"/>
<keyword evidence="5" id="KW-0378">Hydrolase</keyword>
<evidence type="ECO:0000256" key="3">
    <source>
        <dbReference type="ARBA" id="ARBA00022722"/>
    </source>
</evidence>
<comment type="caution">
    <text evidence="12">The sequence shown here is derived from an EMBL/GenBank/DDBJ whole genome shotgun (WGS) entry which is preliminary data.</text>
</comment>
<dbReference type="Proteomes" id="UP000654370">
    <property type="component" value="Unassembled WGS sequence"/>
</dbReference>
<dbReference type="Gene3D" id="3.30.870.10">
    <property type="entry name" value="Endonuclease Chain A"/>
    <property type="match status" value="2"/>
</dbReference>
<keyword evidence="4" id="KW-0227">DNA damage</keyword>
<feature type="compositionally biased region" description="Polar residues" evidence="11">
    <location>
        <begin position="57"/>
        <end position="74"/>
    </location>
</feature>
<dbReference type="AlphaFoldDB" id="A0A8H7UE04"/>
<protein>
    <recommendedName>
        <fullName evidence="14">Phospholipase D/nuclease</fullName>
    </recommendedName>
</protein>
<keyword evidence="3" id="KW-0540">Nuclease</keyword>
<dbReference type="SUPFAM" id="SSF56024">
    <property type="entry name" value="Phospholipase D/nuclease"/>
    <property type="match status" value="2"/>
</dbReference>
<evidence type="ECO:0000256" key="4">
    <source>
        <dbReference type="ARBA" id="ARBA00022763"/>
    </source>
</evidence>
<dbReference type="GO" id="GO:0004527">
    <property type="term" value="F:exonuclease activity"/>
    <property type="evidence" value="ECO:0007669"/>
    <property type="project" value="UniProtKB-KW"/>
</dbReference>
<keyword evidence="13" id="KW-1185">Reference proteome</keyword>
<dbReference type="GO" id="GO:0005634">
    <property type="term" value="C:nucleus"/>
    <property type="evidence" value="ECO:0007669"/>
    <property type="project" value="UniProtKB-SubCell"/>
</dbReference>
<dbReference type="PANTHER" id="PTHR12415:SF0">
    <property type="entry name" value="TYROSYL-DNA PHOSPHODIESTERASE 1"/>
    <property type="match status" value="1"/>
</dbReference>